<feature type="compositionally biased region" description="Basic and acidic residues" evidence="1">
    <location>
        <begin position="73"/>
        <end position="82"/>
    </location>
</feature>
<dbReference type="Proteomes" id="UP001156703">
    <property type="component" value="Unassembled WGS sequence"/>
</dbReference>
<gene>
    <name evidence="2" type="ORF">GCM10007925_18410</name>
</gene>
<dbReference type="EMBL" id="BSOO01000019">
    <property type="protein sequence ID" value="GLR48128.1"/>
    <property type="molecule type" value="Genomic_DNA"/>
</dbReference>
<comment type="caution">
    <text evidence="2">The sequence shown here is derived from an EMBL/GenBank/DDBJ whole genome shotgun (WGS) entry which is preliminary data.</text>
</comment>
<accession>A0ABQ5Z5Z3</accession>
<proteinExistence type="predicted"/>
<keyword evidence="3" id="KW-1185">Reference proteome</keyword>
<protein>
    <submittedName>
        <fullName evidence="2">Uncharacterized protein</fullName>
    </submittedName>
</protein>
<feature type="region of interest" description="Disordered" evidence="1">
    <location>
        <begin position="73"/>
        <end position="105"/>
    </location>
</feature>
<evidence type="ECO:0000256" key="1">
    <source>
        <dbReference type="SAM" id="MobiDB-lite"/>
    </source>
</evidence>
<evidence type="ECO:0000313" key="3">
    <source>
        <dbReference type="Proteomes" id="UP001156703"/>
    </source>
</evidence>
<name>A0ABQ5Z5Z3_9SPHN</name>
<evidence type="ECO:0000313" key="2">
    <source>
        <dbReference type="EMBL" id="GLR48128.1"/>
    </source>
</evidence>
<reference evidence="3" key="1">
    <citation type="journal article" date="2019" name="Int. J. Syst. Evol. Microbiol.">
        <title>The Global Catalogue of Microorganisms (GCM) 10K type strain sequencing project: providing services to taxonomists for standard genome sequencing and annotation.</title>
        <authorList>
            <consortium name="The Broad Institute Genomics Platform"/>
            <consortium name="The Broad Institute Genome Sequencing Center for Infectious Disease"/>
            <person name="Wu L."/>
            <person name="Ma J."/>
        </authorList>
    </citation>
    <scope>NUCLEOTIDE SEQUENCE [LARGE SCALE GENOMIC DNA]</scope>
    <source>
        <strain evidence="3">NBRC 102146</strain>
    </source>
</reference>
<organism evidence="2 3">
    <name type="scientific">Sphingomonas astaxanthinifaciens DSM 22298</name>
    <dbReference type="NCBI Taxonomy" id="1123267"/>
    <lineage>
        <taxon>Bacteria</taxon>
        <taxon>Pseudomonadati</taxon>
        <taxon>Pseudomonadota</taxon>
        <taxon>Alphaproteobacteria</taxon>
        <taxon>Sphingomonadales</taxon>
        <taxon>Sphingomonadaceae</taxon>
        <taxon>Sphingomonas</taxon>
    </lineage>
</organism>
<sequence>MMRGGKPAQPPRHHPQGKHVVAGVAGTRLPAGTVGDFGAEGEMGNAEPVADVGDLRRLGRAFGPEAVIDRRDLDVVRPRAGSEEQQGEAVGPSRYRKADPPLGSEPVERGVEEWVARYLHPALALAAGSSARRSARMPLP</sequence>